<dbReference type="GO" id="GO:0009736">
    <property type="term" value="P:cytokinin-activated signaling pathway"/>
    <property type="evidence" value="ECO:0007669"/>
    <property type="project" value="UniProtKB-KW"/>
</dbReference>
<evidence type="ECO:0000256" key="2">
    <source>
        <dbReference type="ARBA" id="ARBA00022490"/>
    </source>
</evidence>
<keyword evidence="10" id="KW-1185">Reference proteome</keyword>
<evidence type="ECO:0000313" key="9">
    <source>
        <dbReference type="Proteomes" id="UP000197138"/>
    </source>
</evidence>
<comment type="similarity">
    <text evidence="6">Belongs to the SOFL plant protein family.</text>
</comment>
<evidence type="ECO:0000256" key="3">
    <source>
        <dbReference type="ARBA" id="ARBA00022712"/>
    </source>
</evidence>
<feature type="compositionally biased region" description="Basic and acidic residues" evidence="7">
    <location>
        <begin position="96"/>
        <end position="108"/>
    </location>
</feature>
<dbReference type="RefSeq" id="XP_031377174.1">
    <property type="nucleotide sequence ID" value="XM_031521314.1"/>
</dbReference>
<evidence type="ECO:0000256" key="4">
    <source>
        <dbReference type="ARBA" id="ARBA00022864"/>
    </source>
</evidence>
<feature type="region of interest" description="Disordered" evidence="7">
    <location>
        <begin position="1"/>
        <end position="150"/>
    </location>
</feature>
<evidence type="ECO:0000256" key="7">
    <source>
        <dbReference type="SAM" id="MobiDB-lite"/>
    </source>
</evidence>
<evidence type="ECO:0000313" key="8">
    <source>
        <dbReference type="EMBL" id="OWM80601.1"/>
    </source>
</evidence>
<evidence type="ECO:0000256" key="5">
    <source>
        <dbReference type="ARBA" id="ARBA00023242"/>
    </source>
</evidence>
<dbReference type="GeneID" id="116192698"/>
<protein>
    <submittedName>
        <fullName evidence="11">Uncharacterized protein LOC116192698</fullName>
    </submittedName>
</protein>
<dbReference type="OrthoDB" id="759087at2759"/>
<evidence type="ECO:0000256" key="1">
    <source>
        <dbReference type="ARBA" id="ARBA00004496"/>
    </source>
</evidence>
<dbReference type="Proteomes" id="UP000515151">
    <property type="component" value="Chromosome 1"/>
</dbReference>
<evidence type="ECO:0000256" key="6">
    <source>
        <dbReference type="ARBA" id="ARBA00024199"/>
    </source>
</evidence>
<dbReference type="PANTHER" id="PTHR33347">
    <property type="entry name" value="OSJNBA0091C07.3 PROTEIN"/>
    <property type="match status" value="1"/>
</dbReference>
<feature type="compositionally biased region" description="Basic and acidic residues" evidence="7">
    <location>
        <begin position="1"/>
        <end position="12"/>
    </location>
</feature>
<reference evidence="8" key="2">
    <citation type="submission" date="2017-06" db="EMBL/GenBank/DDBJ databases">
        <title>The pomegranate genome and the genomics of punicalagin biosynthesis.</title>
        <authorList>
            <person name="Xu C."/>
        </authorList>
    </citation>
    <scope>NUCLEOTIDE SEQUENCE [LARGE SCALE GENOMIC DNA]</scope>
    <source>
        <tissue evidence="8">Fresh leaf</tissue>
    </source>
</reference>
<dbReference type="PANTHER" id="PTHR33347:SF1">
    <property type="entry name" value="PROTEIN SOB FIVE-LIKE 5"/>
    <property type="match status" value="1"/>
</dbReference>
<accession>A0A218X7W3</accession>
<keyword evidence="3" id="KW-0203">Cytokinin biosynthesis</keyword>
<reference evidence="9" key="1">
    <citation type="journal article" date="2017" name="Plant J.">
        <title>The pomegranate (Punica granatum L.) genome and the genomics of punicalagin biosynthesis.</title>
        <authorList>
            <person name="Qin G."/>
            <person name="Xu C."/>
            <person name="Ming R."/>
            <person name="Tang H."/>
            <person name="Guyot R."/>
            <person name="Kramer E.M."/>
            <person name="Hu Y."/>
            <person name="Yi X."/>
            <person name="Qi Y."/>
            <person name="Xu X."/>
            <person name="Gao Z."/>
            <person name="Pan H."/>
            <person name="Jian J."/>
            <person name="Tian Y."/>
            <person name="Yue Z."/>
            <person name="Xu Y."/>
        </authorList>
    </citation>
    <scope>NUCLEOTIDE SEQUENCE [LARGE SCALE GENOMIC DNA]</scope>
    <source>
        <strain evidence="9">cv. Dabenzi</strain>
    </source>
</reference>
<dbReference type="GO" id="GO:0005737">
    <property type="term" value="C:cytoplasm"/>
    <property type="evidence" value="ECO:0007669"/>
    <property type="project" value="UniProtKB-SubCell"/>
</dbReference>
<evidence type="ECO:0000313" key="11">
    <source>
        <dbReference type="RefSeq" id="XP_031377174.1"/>
    </source>
</evidence>
<proteinExistence type="inferred from homology"/>
<sequence>MSRRSNSDHSTGHESSWTKYLDESSASERWSERRSGFSGGQEEEQQHEEENLSMVSDASSGPPHCKSEDSCNDENECSSSCFASTGTNAQTCNEKNQQKDKRANENGGKRSTSSSLHGKFKFPNYRHDTPPLIAGKAASGKPGRSKGNRK</sequence>
<feature type="compositionally biased region" description="Polar residues" evidence="7">
    <location>
        <begin position="82"/>
        <end position="95"/>
    </location>
</feature>
<evidence type="ECO:0000313" key="10">
    <source>
        <dbReference type="Proteomes" id="UP000515151"/>
    </source>
</evidence>
<reference evidence="10" key="3">
    <citation type="journal article" date="2020" name="Plant Biotechnol. J.">
        <title>The pomegranate (Punica granatum L.) draft genome dissects genetic divergence between soft- and hard-seeded cultivars.</title>
        <authorList>
            <person name="Luo X."/>
            <person name="Li H."/>
            <person name="Wu Z."/>
            <person name="Yao W."/>
            <person name="Zhao P."/>
            <person name="Cao D."/>
            <person name="Yu H."/>
            <person name="Li K."/>
            <person name="Poudel K."/>
            <person name="Zhao D."/>
            <person name="Zhang F."/>
            <person name="Xia X."/>
            <person name="Chen L."/>
            <person name="Wang Q."/>
            <person name="Jing D."/>
            <person name="Cao S."/>
        </authorList>
    </citation>
    <scope>NUCLEOTIDE SEQUENCE [LARGE SCALE GENOMIC DNA]</scope>
</reference>
<keyword evidence="4" id="KW-0932">Cytokinin signaling pathway</keyword>
<keyword evidence="2" id="KW-0963">Cytoplasm</keyword>
<reference evidence="11" key="4">
    <citation type="submission" date="2025-04" db="UniProtKB">
        <authorList>
            <consortium name="RefSeq"/>
        </authorList>
    </citation>
    <scope>IDENTIFICATION</scope>
    <source>
        <tissue evidence="11">Leaf</tissue>
    </source>
</reference>
<dbReference type="EMBL" id="MTKT01002214">
    <property type="protein sequence ID" value="OWM80601.1"/>
    <property type="molecule type" value="Genomic_DNA"/>
</dbReference>
<dbReference type="AlphaFoldDB" id="A0A218X7W3"/>
<name>A0A218X7W3_PUNGR</name>
<dbReference type="GO" id="GO:0009691">
    <property type="term" value="P:cytokinin biosynthetic process"/>
    <property type="evidence" value="ECO:0007669"/>
    <property type="project" value="UniProtKB-KW"/>
</dbReference>
<organism evidence="8 9">
    <name type="scientific">Punica granatum</name>
    <name type="common">Pomegranate</name>
    <dbReference type="NCBI Taxonomy" id="22663"/>
    <lineage>
        <taxon>Eukaryota</taxon>
        <taxon>Viridiplantae</taxon>
        <taxon>Streptophyta</taxon>
        <taxon>Embryophyta</taxon>
        <taxon>Tracheophyta</taxon>
        <taxon>Spermatophyta</taxon>
        <taxon>Magnoliopsida</taxon>
        <taxon>eudicotyledons</taxon>
        <taxon>Gunneridae</taxon>
        <taxon>Pentapetalae</taxon>
        <taxon>rosids</taxon>
        <taxon>malvids</taxon>
        <taxon>Myrtales</taxon>
        <taxon>Lythraceae</taxon>
        <taxon>Punica</taxon>
    </lineage>
</organism>
<gene>
    <name evidence="11" type="primary">LOC116192698</name>
    <name evidence="8" type="ORF">CDL15_Pgr006631</name>
</gene>
<dbReference type="Proteomes" id="UP000197138">
    <property type="component" value="Unassembled WGS sequence"/>
</dbReference>
<comment type="subcellular location">
    <subcellularLocation>
        <location evidence="1">Cytoplasm</location>
    </subcellularLocation>
</comment>
<keyword evidence="5" id="KW-0539">Nucleus</keyword>
<dbReference type="InterPro" id="IPR044670">
    <property type="entry name" value="SOFL"/>
</dbReference>